<dbReference type="OrthoDB" id="9759959at2"/>
<dbReference type="STRING" id="402384.HM131_05565"/>
<dbReference type="RefSeq" id="WP_085028761.1">
    <property type="nucleotide sequence ID" value="NZ_CP020772.1"/>
</dbReference>
<dbReference type="SUPFAM" id="SSF48208">
    <property type="entry name" value="Six-hairpin glycosidases"/>
    <property type="match status" value="1"/>
</dbReference>
<evidence type="ECO:0000259" key="1">
    <source>
        <dbReference type="Pfam" id="PF14742"/>
    </source>
</evidence>
<reference evidence="3 4" key="1">
    <citation type="submission" date="2017-04" db="EMBL/GenBank/DDBJ databases">
        <title>The whole genome sequencing and assembly of Halobacillus mangrovi strain.</title>
        <authorList>
            <person name="Lee S.-J."/>
            <person name="Park M.-K."/>
            <person name="Kim J.-Y."/>
            <person name="Lee Y.-J."/>
            <person name="Yi H."/>
            <person name="Bahn Y.-S."/>
            <person name="Kim J.F."/>
            <person name="Lee D.-W."/>
        </authorList>
    </citation>
    <scope>NUCLEOTIDE SEQUENCE [LARGE SCALE GENOMIC DNA]</scope>
    <source>
        <strain evidence="3 4">KTB 131</strain>
    </source>
</reference>
<dbReference type="GO" id="GO:0005975">
    <property type="term" value="P:carbohydrate metabolic process"/>
    <property type="evidence" value="ECO:0007669"/>
    <property type="project" value="InterPro"/>
</dbReference>
<dbReference type="Gene3D" id="1.50.10.10">
    <property type="match status" value="1"/>
</dbReference>
<protein>
    <submittedName>
        <fullName evidence="3">Amylo-alpha-1,6-glucosidase</fullName>
    </submittedName>
</protein>
<proteinExistence type="predicted"/>
<dbReference type="InterPro" id="IPR008928">
    <property type="entry name" value="6-hairpin_glycosidase_sf"/>
</dbReference>
<keyword evidence="4" id="KW-1185">Reference proteome</keyword>
<dbReference type="InterPro" id="IPR032856">
    <property type="entry name" value="GDE_N_bis"/>
</dbReference>
<organism evidence="3 4">
    <name type="scientific">Halobacillus mangrovi</name>
    <dbReference type="NCBI Taxonomy" id="402384"/>
    <lineage>
        <taxon>Bacteria</taxon>
        <taxon>Bacillati</taxon>
        <taxon>Bacillota</taxon>
        <taxon>Bacilli</taxon>
        <taxon>Bacillales</taxon>
        <taxon>Bacillaceae</taxon>
        <taxon>Halobacillus</taxon>
    </lineage>
</organism>
<dbReference type="EMBL" id="CP020772">
    <property type="protein sequence ID" value="ARI76334.1"/>
    <property type="molecule type" value="Genomic_DNA"/>
</dbReference>
<feature type="domain" description="Putative glycogen debranching enzyme N-terminal" evidence="1">
    <location>
        <begin position="6"/>
        <end position="191"/>
    </location>
</feature>
<dbReference type="InterPro" id="IPR012341">
    <property type="entry name" value="6hp_glycosidase-like_sf"/>
</dbReference>
<evidence type="ECO:0000313" key="4">
    <source>
        <dbReference type="Proteomes" id="UP000192527"/>
    </source>
</evidence>
<gene>
    <name evidence="3" type="ORF">HM131_05565</name>
</gene>
<feature type="domain" description="Mannosylglycerate hydrolase MGH1-like glycoside hydrolase" evidence="2">
    <location>
        <begin position="326"/>
        <end position="579"/>
    </location>
</feature>
<dbReference type="KEGG" id="hmn:HM131_05565"/>
<dbReference type="Pfam" id="PF22422">
    <property type="entry name" value="MGH1-like_GH"/>
    <property type="match status" value="1"/>
</dbReference>
<dbReference type="InterPro" id="IPR054491">
    <property type="entry name" value="MGH1-like_GH"/>
</dbReference>
<dbReference type="AlphaFoldDB" id="A0A1W5ZSQ8"/>
<accession>A0A1W5ZSQ8</accession>
<name>A0A1W5ZSQ8_9BACI</name>
<dbReference type="Proteomes" id="UP000192527">
    <property type="component" value="Chromosome"/>
</dbReference>
<sequence>MEYSVIKEGDLFLTTEQNGDIETDQDKGYGLYTKDTRFLNQLELMINGKKPSLLSSTAAKNYVASIRLMDHEDDHGAIEVVRDRFIYDGVCYEKITFTNYFPTSQIFEVSLSMDADFQDMFIVRQFRTGEVGKKTGRTYENESMKIGYKGKDDLTRETLIQWDTREKSISEDGTLTFELELNPKQEQAITISITPVIDGQSGTKLPFDQALTQLEASYEDWTEQGTKVLSDLPLFNDIFKRGAQDLRMLMSDVGYGNVPVAGLPWFAVPFGRDSLITALFMLPYRPDEVKGTLRTLAHYQGEKIDQHRDEQPGKIMHEIRFGELSTTNQTPFTPYYGTNDATPLFIVLAAEYYNWTGDLELIRELQPNIDRALEWINTYGDSDGYGFVQYAQEADKGFPNQGWKDSKNSIVHQDGQFAEAPIALAEVQGYVYQAKKNLAPIYRTLGLKESAEQLEMEMKQLQKKFEEDFWLEDERFYAIALDGKKKPVKSITSNPGHVLMSEMLDEKRAKDVAERLVGEELFNGYGLRTMTPQSAGYYPMSYHAGSVWPHDNAMCLIGLSRLGIKEEAIQIVEGMLEAAKGFEYLRLPELFCGHDSNLGYPVPYPTTCSPQAWSATSSFIFLQTLLGIQPKAGSKQIIIDPVLPKNMNLLKVEDMRIGEGVLSLDIKRNAGTYEVKVVNNTTGYTIQQKQDVDLQVKG</sequence>
<evidence type="ECO:0000259" key="2">
    <source>
        <dbReference type="Pfam" id="PF22422"/>
    </source>
</evidence>
<dbReference type="Pfam" id="PF14742">
    <property type="entry name" value="GDE_N_bis"/>
    <property type="match status" value="1"/>
</dbReference>
<evidence type="ECO:0000313" key="3">
    <source>
        <dbReference type="EMBL" id="ARI76334.1"/>
    </source>
</evidence>